<feature type="compositionally biased region" description="Low complexity" evidence="3">
    <location>
        <begin position="9"/>
        <end position="20"/>
    </location>
</feature>
<evidence type="ECO:0000313" key="5">
    <source>
        <dbReference type="EMBL" id="QIK74430.1"/>
    </source>
</evidence>
<evidence type="ECO:0000256" key="2">
    <source>
        <dbReference type="ARBA" id="ARBA00023136"/>
    </source>
</evidence>
<protein>
    <recommendedName>
        <fullName evidence="7">Mce-associated membrane protein</fullName>
    </recommendedName>
</protein>
<feature type="region of interest" description="Disordered" evidence="3">
    <location>
        <begin position="190"/>
        <end position="217"/>
    </location>
</feature>
<dbReference type="PANTHER" id="PTHR37042">
    <property type="entry name" value="OUTER MEMBRANE PROTEIN RV1973"/>
    <property type="match status" value="1"/>
</dbReference>
<keyword evidence="2 4" id="KW-0472">Membrane</keyword>
<dbReference type="Proteomes" id="UP000502035">
    <property type="component" value="Chromosome"/>
</dbReference>
<evidence type="ECO:0000256" key="4">
    <source>
        <dbReference type="SAM" id="Phobius"/>
    </source>
</evidence>
<evidence type="ECO:0000256" key="3">
    <source>
        <dbReference type="SAM" id="MobiDB-lite"/>
    </source>
</evidence>
<comment type="subcellular location">
    <subcellularLocation>
        <location evidence="1">Membrane</location>
    </subcellularLocation>
</comment>
<dbReference type="GO" id="GO:0016020">
    <property type="term" value="C:membrane"/>
    <property type="evidence" value="ECO:0007669"/>
    <property type="project" value="UniProtKB-SubCell"/>
</dbReference>
<keyword evidence="4" id="KW-1133">Transmembrane helix</keyword>
<dbReference type="AlphaFoldDB" id="A0A6G7YCD9"/>
<dbReference type="EMBL" id="CP049866">
    <property type="protein sequence ID" value="QIK74430.1"/>
    <property type="molecule type" value="Genomic_DNA"/>
</dbReference>
<keyword evidence="6" id="KW-1185">Reference proteome</keyword>
<keyword evidence="4" id="KW-0812">Transmembrane</keyword>
<accession>A0A6G7YCD9</accession>
<dbReference type="PANTHER" id="PTHR37042:SF4">
    <property type="entry name" value="OUTER MEMBRANE PROTEIN RV1973"/>
    <property type="match status" value="1"/>
</dbReference>
<evidence type="ECO:0000256" key="1">
    <source>
        <dbReference type="ARBA" id="ARBA00004370"/>
    </source>
</evidence>
<organism evidence="5 6">
    <name type="scientific">Nocardioides piscis</name>
    <dbReference type="NCBI Taxonomy" id="2714938"/>
    <lineage>
        <taxon>Bacteria</taxon>
        <taxon>Bacillati</taxon>
        <taxon>Actinomycetota</taxon>
        <taxon>Actinomycetes</taxon>
        <taxon>Propionibacteriales</taxon>
        <taxon>Nocardioidaceae</taxon>
        <taxon>Nocardioides</taxon>
    </lineage>
</organism>
<evidence type="ECO:0008006" key="7">
    <source>
        <dbReference type="Google" id="ProtNLM"/>
    </source>
</evidence>
<dbReference type="KEGG" id="npi:G7071_02225"/>
<reference evidence="5 6" key="1">
    <citation type="submission" date="2020-03" db="EMBL/GenBank/DDBJ databases">
        <title>Nocardioides sp. nov., isolated from fish.</title>
        <authorList>
            <person name="Hyun D.-W."/>
            <person name="Bae J.-W."/>
        </authorList>
    </citation>
    <scope>NUCLEOTIDE SEQUENCE [LARGE SCALE GENOMIC DNA]</scope>
    <source>
        <strain evidence="5 6">HDW12A</strain>
    </source>
</reference>
<sequence>MVVPPAPADPGLTTPPTTDTPARPLFRLVLAVVLLAVILAATATAAYVWSARPSTEGGETQAAREDVMSQTEQFMLRMGTYGPDLLDEANAMPEYRERVKEVITPKFAASFDEQAGAAEQLVAQAGVARVPDVFSTGVASIDADSASTLVAGSFSDSYTVKGKKIEQEPIPFRLQVKLVKVDGEWLVDDFDPVSSDGSAPEPGLPAPSEPTDQGSGQ</sequence>
<name>A0A6G7YCD9_9ACTN</name>
<feature type="region of interest" description="Disordered" evidence="3">
    <location>
        <begin position="1"/>
        <end position="20"/>
    </location>
</feature>
<evidence type="ECO:0000313" key="6">
    <source>
        <dbReference type="Proteomes" id="UP000502035"/>
    </source>
</evidence>
<dbReference type="RefSeq" id="WP_166314358.1">
    <property type="nucleotide sequence ID" value="NZ_CP049866.1"/>
</dbReference>
<gene>
    <name evidence="5" type="ORF">G7071_02225</name>
</gene>
<feature type="transmembrane region" description="Helical" evidence="4">
    <location>
        <begin position="25"/>
        <end position="49"/>
    </location>
</feature>
<proteinExistence type="predicted"/>